<dbReference type="Pfam" id="PF26113">
    <property type="entry name" value="GH16_XgeA"/>
    <property type="match status" value="1"/>
</dbReference>
<evidence type="ECO:0000256" key="1">
    <source>
        <dbReference type="SAM" id="MobiDB-lite"/>
    </source>
</evidence>
<dbReference type="PANTHER" id="PTHR10963">
    <property type="entry name" value="GLYCOSYL HYDROLASE-RELATED"/>
    <property type="match status" value="1"/>
</dbReference>
<dbReference type="AlphaFoldDB" id="A0A2K1QIP4"/>
<evidence type="ECO:0000313" key="3">
    <source>
        <dbReference type="EMBL" id="PNS14760.1"/>
    </source>
</evidence>
<dbReference type="GO" id="GO:0004553">
    <property type="term" value="F:hydrolase activity, hydrolyzing O-glycosyl compounds"/>
    <property type="evidence" value="ECO:0007669"/>
    <property type="project" value="InterPro"/>
</dbReference>
<name>A0A2K1QIP4_9PEZI</name>
<evidence type="ECO:0000313" key="4">
    <source>
        <dbReference type="Proteomes" id="UP000243797"/>
    </source>
</evidence>
<proteinExistence type="predicted"/>
<evidence type="ECO:0000259" key="2">
    <source>
        <dbReference type="PROSITE" id="PS51762"/>
    </source>
</evidence>
<accession>A0A2K1QIP4</accession>
<comment type="caution">
    <text evidence="3">The sequence shown here is derived from an EMBL/GenBank/DDBJ whole genome shotgun (WGS) entry which is preliminary data.</text>
</comment>
<feature type="domain" description="GH16" evidence="2">
    <location>
        <begin position="54"/>
        <end position="298"/>
    </location>
</feature>
<dbReference type="Proteomes" id="UP000243797">
    <property type="component" value="Unassembled WGS sequence"/>
</dbReference>
<dbReference type="InParanoid" id="A0A2K1QIP4"/>
<protein>
    <recommendedName>
        <fullName evidence="2">GH16 domain-containing protein</fullName>
    </recommendedName>
</protein>
<dbReference type="InterPro" id="IPR013320">
    <property type="entry name" value="ConA-like_dom_sf"/>
</dbReference>
<dbReference type="Gene3D" id="2.60.120.200">
    <property type="match status" value="1"/>
</dbReference>
<dbReference type="CDD" id="cd08023">
    <property type="entry name" value="GH16_laminarinase_like"/>
    <property type="match status" value="1"/>
</dbReference>
<sequence>MPLFNTLANALNRAGDKLEEAVHKQAQRPHINHATKPQSQQQQPLHPDASRRRAYWHPSFTPSTPISEHFRHEIGAHGWGNNEAQTYCDASKNSFFSTSPSDNAIHVVAIADPSHGDHYTSARLTSHQTLTHRRGVLSARITAPVAKGIWPAFWLLPKDPFTWPTDGEVDIFEAWDGSSVNHSCLHWGHFNGDDWDKHRVQETELGSKIRPSGHPDEGVRFDLAWDESEDSNEGRIIWYVDGRPVMKASKPKGTRSLKDYRILINVAMGGNVCKGRLPDDGRYEMVVRDLAMWEEPEGGWARFDKDWKEAKEGHP</sequence>
<gene>
    <name evidence="3" type="ORF">CAC42_1989</name>
</gene>
<dbReference type="InterPro" id="IPR000757">
    <property type="entry name" value="Beta-glucanase-like"/>
</dbReference>
<dbReference type="GO" id="GO:0005975">
    <property type="term" value="P:carbohydrate metabolic process"/>
    <property type="evidence" value="ECO:0007669"/>
    <property type="project" value="InterPro"/>
</dbReference>
<organism evidence="3 4">
    <name type="scientific">Sphaceloma murrayae</name>
    <dbReference type="NCBI Taxonomy" id="2082308"/>
    <lineage>
        <taxon>Eukaryota</taxon>
        <taxon>Fungi</taxon>
        <taxon>Dikarya</taxon>
        <taxon>Ascomycota</taxon>
        <taxon>Pezizomycotina</taxon>
        <taxon>Dothideomycetes</taxon>
        <taxon>Dothideomycetidae</taxon>
        <taxon>Myriangiales</taxon>
        <taxon>Elsinoaceae</taxon>
        <taxon>Sphaceloma</taxon>
    </lineage>
</organism>
<feature type="compositionally biased region" description="Polar residues" evidence="1">
    <location>
        <begin position="35"/>
        <end position="44"/>
    </location>
</feature>
<dbReference type="STRING" id="2082308.A0A2K1QIP4"/>
<reference evidence="3 4" key="1">
    <citation type="submission" date="2017-06" db="EMBL/GenBank/DDBJ databases">
        <title>Draft genome sequence of a variant of Elsinoe murrayae.</title>
        <authorList>
            <person name="Cheng Q."/>
        </authorList>
    </citation>
    <scope>NUCLEOTIDE SEQUENCE [LARGE SCALE GENOMIC DNA]</scope>
    <source>
        <strain evidence="3 4">CQ-2017a</strain>
    </source>
</reference>
<dbReference type="SUPFAM" id="SSF49899">
    <property type="entry name" value="Concanavalin A-like lectins/glucanases"/>
    <property type="match status" value="1"/>
</dbReference>
<dbReference type="InterPro" id="IPR050546">
    <property type="entry name" value="Glycosyl_Hydrlase_16"/>
</dbReference>
<feature type="region of interest" description="Disordered" evidence="1">
    <location>
        <begin position="24"/>
        <end position="62"/>
    </location>
</feature>
<keyword evidence="4" id="KW-1185">Reference proteome</keyword>
<dbReference type="EMBL" id="NKHZ01000081">
    <property type="protein sequence ID" value="PNS14760.1"/>
    <property type="molecule type" value="Genomic_DNA"/>
</dbReference>
<dbReference type="PANTHER" id="PTHR10963:SF53">
    <property type="entry name" value="GH16 DOMAIN-CONTAINING PROTEIN"/>
    <property type="match status" value="1"/>
</dbReference>
<dbReference type="PROSITE" id="PS51762">
    <property type="entry name" value="GH16_2"/>
    <property type="match status" value="1"/>
</dbReference>
<dbReference type="OrthoDB" id="192832at2759"/>